<comment type="similarity">
    <text evidence="1">Belongs to the SWC5 family.</text>
</comment>
<evidence type="ECO:0000256" key="2">
    <source>
        <dbReference type="ARBA" id="ARBA00019138"/>
    </source>
</evidence>
<feature type="region of interest" description="Disordered" evidence="4">
    <location>
        <begin position="293"/>
        <end position="322"/>
    </location>
</feature>
<feature type="domain" description="BCNT-C" evidence="5">
    <location>
        <begin position="321"/>
        <end position="394"/>
    </location>
</feature>
<feature type="compositionally biased region" description="Basic residues" evidence="4">
    <location>
        <begin position="313"/>
        <end position="322"/>
    </location>
</feature>
<dbReference type="InterPro" id="IPR011421">
    <property type="entry name" value="BCNT-C"/>
</dbReference>
<keyword evidence="7" id="KW-1185">Reference proteome</keyword>
<proteinExistence type="inferred from homology"/>
<dbReference type="PROSITE" id="PS51279">
    <property type="entry name" value="BCNT_C"/>
    <property type="match status" value="1"/>
</dbReference>
<feature type="compositionally biased region" description="Polar residues" evidence="4">
    <location>
        <begin position="222"/>
        <end position="240"/>
    </location>
</feature>
<evidence type="ECO:0000256" key="4">
    <source>
        <dbReference type="SAM" id="MobiDB-lite"/>
    </source>
</evidence>
<dbReference type="PANTHER" id="PTHR48407">
    <property type="entry name" value="CRANIOFACIAL DEVELOPMENT PROTEIN 1"/>
    <property type="match status" value="1"/>
</dbReference>
<feature type="compositionally biased region" description="Basic and acidic residues" evidence="4">
    <location>
        <begin position="293"/>
        <end position="304"/>
    </location>
</feature>
<evidence type="ECO:0000256" key="3">
    <source>
        <dbReference type="ARBA" id="ARBA00025222"/>
    </source>
</evidence>
<protein>
    <recommendedName>
        <fullName evidence="2">SWR1-complex protein 5</fullName>
    </recommendedName>
</protein>
<dbReference type="EMBL" id="CCBN010000004">
    <property type="protein sequence ID" value="CDO53174.1"/>
    <property type="molecule type" value="Genomic_DNA"/>
</dbReference>
<evidence type="ECO:0000259" key="5">
    <source>
        <dbReference type="PROSITE" id="PS51279"/>
    </source>
</evidence>
<reference evidence="6" key="1">
    <citation type="submission" date="2014-03" db="EMBL/GenBank/DDBJ databases">
        <authorList>
            <person name="Casaregola S."/>
        </authorList>
    </citation>
    <scope>NUCLEOTIDE SEQUENCE [LARGE SCALE GENOMIC DNA]</scope>
    <source>
        <strain evidence="6">CLIB 918</strain>
    </source>
</reference>
<feature type="region of interest" description="Disordered" evidence="4">
    <location>
        <begin position="222"/>
        <end position="246"/>
    </location>
</feature>
<dbReference type="OrthoDB" id="445677at2759"/>
<comment type="caution">
    <text evidence="6">The sequence shown here is derived from an EMBL/GenBank/DDBJ whole genome shotgun (WGS) entry which is preliminary data.</text>
</comment>
<organism evidence="6 7">
    <name type="scientific">Geotrichum candidum</name>
    <name type="common">Oospora lactis</name>
    <name type="synonym">Dipodascus geotrichum</name>
    <dbReference type="NCBI Taxonomy" id="1173061"/>
    <lineage>
        <taxon>Eukaryota</taxon>
        <taxon>Fungi</taxon>
        <taxon>Dikarya</taxon>
        <taxon>Ascomycota</taxon>
        <taxon>Saccharomycotina</taxon>
        <taxon>Dipodascomycetes</taxon>
        <taxon>Dipodascales</taxon>
        <taxon>Dipodascaceae</taxon>
        <taxon>Geotrichum</taxon>
    </lineage>
</organism>
<feature type="compositionally biased region" description="Acidic residues" evidence="4">
    <location>
        <begin position="116"/>
        <end position="143"/>
    </location>
</feature>
<name>A0A0J9X7I3_GEOCN</name>
<dbReference type="Pfam" id="PF07572">
    <property type="entry name" value="BCNT"/>
    <property type="match status" value="1"/>
</dbReference>
<dbReference type="STRING" id="1173061.A0A0J9X7I3"/>
<sequence length="394" mass="44998">MKRKRILKHALCYYTKVSSHTETVYRASLITVQPVHPTMGISHFLVKVGGCVQNFHYHERPGNIWWHTHSTWHMKIKTDFFSHRFLFLFLHADIAPDPDCFLAANMTLEKPTDSVPAEDDVYRESEDEDYNEQEGEYNSDSDSESEKNTRANAADISPDYVHNGEKDELSSASYDKIQGDGGLIKTRAQRQLEAQKEKEFKLTEKLNGSTIDIDSVWASMNSAKSASPVANTSDQPSSESPADAKSKLNDEYITIKRVYNFAGKVTTEEKKVLASSAEGLAYIKEQTVKAQDDLVPNDKKRSLETVDSTTALKPRRGPPLKRRRSKILDELAQGKAKKLNTLEKSKMDWLGYIDQQGIKDDLSQHNKDGYLHKQDFLHRVERRIDDDLKQFKRK</sequence>
<evidence type="ECO:0000313" key="6">
    <source>
        <dbReference type="EMBL" id="CDO53174.1"/>
    </source>
</evidence>
<dbReference type="InterPro" id="IPR027124">
    <property type="entry name" value="Swc5/CFDP1/2"/>
</dbReference>
<dbReference type="Proteomes" id="UP000242525">
    <property type="component" value="Unassembled WGS sequence"/>
</dbReference>
<dbReference type="GO" id="GO:0000812">
    <property type="term" value="C:Swr1 complex"/>
    <property type="evidence" value="ECO:0007669"/>
    <property type="project" value="TreeGrafter"/>
</dbReference>
<evidence type="ECO:0000313" key="7">
    <source>
        <dbReference type="Proteomes" id="UP000242525"/>
    </source>
</evidence>
<comment type="function">
    <text evidence="3">Component of the SWR1 complex which mediates the ATP-dependent exchange of histone H2A for the H2A variant HZT1 leading to transcriptional regulation of selected genes by chromatin remodeling. Involved in chromosome stability.</text>
</comment>
<dbReference type="PANTHER" id="PTHR48407:SF1">
    <property type="entry name" value="CRANIOFACIAL DEVELOPMENT PROTEIN 1"/>
    <property type="match status" value="1"/>
</dbReference>
<evidence type="ECO:0000256" key="1">
    <source>
        <dbReference type="ARBA" id="ARBA00010465"/>
    </source>
</evidence>
<accession>A0A0J9X7I3</accession>
<feature type="region of interest" description="Disordered" evidence="4">
    <location>
        <begin position="112"/>
        <end position="173"/>
    </location>
</feature>
<dbReference type="AlphaFoldDB" id="A0A0J9X7I3"/>
<gene>
    <name evidence="6" type="ORF">BN980_GECA04s05576g</name>
</gene>